<evidence type="ECO:0000313" key="4">
    <source>
        <dbReference type="Proteomes" id="UP000241454"/>
    </source>
</evidence>
<organism evidence="3 4">
    <name type="scientific">Bifidobacterium adolescentis</name>
    <dbReference type="NCBI Taxonomy" id="1680"/>
    <lineage>
        <taxon>Bacteria</taxon>
        <taxon>Bacillati</taxon>
        <taxon>Actinomycetota</taxon>
        <taxon>Actinomycetes</taxon>
        <taxon>Bifidobacteriales</taxon>
        <taxon>Bifidobacteriaceae</taxon>
        <taxon>Bifidobacterium</taxon>
    </lineage>
</organism>
<dbReference type="CDD" id="cd00093">
    <property type="entry name" value="HTH_XRE"/>
    <property type="match status" value="1"/>
</dbReference>
<dbReference type="PROSITE" id="PS50943">
    <property type="entry name" value="HTH_CROC1"/>
    <property type="match status" value="1"/>
</dbReference>
<dbReference type="Gene3D" id="1.10.260.40">
    <property type="entry name" value="lambda repressor-like DNA-binding domains"/>
    <property type="match status" value="1"/>
</dbReference>
<dbReference type="GO" id="GO:0003677">
    <property type="term" value="F:DNA binding"/>
    <property type="evidence" value="ECO:0007669"/>
    <property type="project" value="InterPro"/>
</dbReference>
<dbReference type="Proteomes" id="UP000241454">
    <property type="component" value="Chromosome"/>
</dbReference>
<evidence type="ECO:0000259" key="2">
    <source>
        <dbReference type="PROSITE" id="PS50943"/>
    </source>
</evidence>
<gene>
    <name evidence="3" type="ORF">C8077_04900</name>
</gene>
<dbReference type="SUPFAM" id="SSF47413">
    <property type="entry name" value="lambda repressor-like DNA-binding domains"/>
    <property type="match status" value="1"/>
</dbReference>
<sequence length="138" mass="16049">MTMVDSPRVATAHRDEEDADYAENVIRYGIRHYMDERGMDQGDLAKALHVSRGAVSQMLTGYSRLKFRQIFLSARVLGVSIDDLFDPKYYMQAQEKLRQQTEEKLRQMKNEHHDVADVLPRFFVMPETNQLALRAPEC</sequence>
<protein>
    <recommendedName>
        <fullName evidence="2">HTH cro/C1-type domain-containing protein</fullName>
    </recommendedName>
</protein>
<name>A0A2R4G372_BIFAD</name>
<dbReference type="AlphaFoldDB" id="A0A2R4G372"/>
<evidence type="ECO:0000256" key="1">
    <source>
        <dbReference type="SAM" id="Coils"/>
    </source>
</evidence>
<dbReference type="InterPro" id="IPR010982">
    <property type="entry name" value="Lambda_DNA-bd_dom_sf"/>
</dbReference>
<evidence type="ECO:0000313" key="3">
    <source>
        <dbReference type="EMBL" id="AVT45312.1"/>
    </source>
</evidence>
<reference evidence="3 4" key="1">
    <citation type="submission" date="2018-03" db="EMBL/GenBank/DDBJ databases">
        <authorList>
            <person name="Keele B.F."/>
        </authorList>
    </citation>
    <scope>NUCLEOTIDE SEQUENCE [LARGE SCALE GENOMIC DNA]</scope>
    <source>
        <strain evidence="3 4">1-11</strain>
    </source>
</reference>
<feature type="coiled-coil region" evidence="1">
    <location>
        <begin position="90"/>
        <end position="118"/>
    </location>
</feature>
<dbReference type="RefSeq" id="WP_107646203.1">
    <property type="nucleotide sequence ID" value="NZ_CAXVIL010000005.1"/>
</dbReference>
<dbReference type="SMART" id="SM00530">
    <property type="entry name" value="HTH_XRE"/>
    <property type="match status" value="1"/>
</dbReference>
<feature type="domain" description="HTH cro/C1-type" evidence="2">
    <location>
        <begin position="30"/>
        <end position="84"/>
    </location>
</feature>
<dbReference type="InterPro" id="IPR001387">
    <property type="entry name" value="Cro/C1-type_HTH"/>
</dbReference>
<accession>A0A2R4G372</accession>
<proteinExistence type="predicted"/>
<dbReference type="EMBL" id="CP028341">
    <property type="protein sequence ID" value="AVT45312.1"/>
    <property type="molecule type" value="Genomic_DNA"/>
</dbReference>
<dbReference type="Pfam" id="PF01381">
    <property type="entry name" value="HTH_3"/>
    <property type="match status" value="1"/>
</dbReference>
<keyword evidence="1" id="KW-0175">Coiled coil</keyword>